<dbReference type="AlphaFoldDB" id="A0A176RX65"/>
<reference evidence="1 2" key="1">
    <citation type="submission" date="2016-05" db="EMBL/GenBank/DDBJ databases">
        <title>Single-cell genome of chain-forming Candidatus Thiomargarita nelsonii and comparison to other large sulfur-oxidizing bacteria.</title>
        <authorList>
            <person name="Winkel M."/>
            <person name="Salman V."/>
            <person name="Woyke T."/>
            <person name="Schulz-Vogt H."/>
            <person name="Richter M."/>
            <person name="Flood B."/>
            <person name="Bailey J."/>
            <person name="Amann R."/>
            <person name="Mussmann M."/>
        </authorList>
    </citation>
    <scope>NUCLEOTIDE SEQUENCE [LARGE SCALE GENOMIC DNA]</scope>
    <source>
        <strain evidence="1 2">THI036</strain>
    </source>
</reference>
<sequence length="168" mass="19279">NAGQPAIVPNTLLQNKAQRYYFGETMRLEKGQIYVSPFDFNIEGGKVEKPFKTMIRFGTPVFDAHGEKMGVIIFNYFGSKLLDHFEKATTKIAEHTMLLNADGFLLYNPYSSEMNWGHSFGKQFLLAWEKMAPIEAEQLYDADGERDWGHSFGKQFPHAWEKITQTEA</sequence>
<evidence type="ECO:0000313" key="2">
    <source>
        <dbReference type="Proteomes" id="UP000076962"/>
    </source>
</evidence>
<dbReference type="InterPro" id="IPR029151">
    <property type="entry name" value="Sensor-like_sf"/>
</dbReference>
<dbReference type="Gene3D" id="3.30.450.20">
    <property type="entry name" value="PAS domain"/>
    <property type="match status" value="1"/>
</dbReference>
<dbReference type="Proteomes" id="UP000076962">
    <property type="component" value="Unassembled WGS sequence"/>
</dbReference>
<feature type="non-terminal residue" evidence="1">
    <location>
        <position position="1"/>
    </location>
</feature>
<name>A0A176RX65_9GAMM</name>
<protein>
    <submittedName>
        <fullName evidence="1">GGDEF domain family protein</fullName>
    </submittedName>
</protein>
<accession>A0A176RX65</accession>
<feature type="non-terminal residue" evidence="1">
    <location>
        <position position="168"/>
    </location>
</feature>
<gene>
    <name evidence="1" type="ORF">THIOM_003992</name>
</gene>
<keyword evidence="2" id="KW-1185">Reference proteome</keyword>
<evidence type="ECO:0000313" key="1">
    <source>
        <dbReference type="EMBL" id="OAD20314.1"/>
    </source>
</evidence>
<organism evidence="1 2">
    <name type="scientific">Candidatus Thiomargarita nelsonii</name>
    <dbReference type="NCBI Taxonomy" id="1003181"/>
    <lineage>
        <taxon>Bacteria</taxon>
        <taxon>Pseudomonadati</taxon>
        <taxon>Pseudomonadota</taxon>
        <taxon>Gammaproteobacteria</taxon>
        <taxon>Thiotrichales</taxon>
        <taxon>Thiotrichaceae</taxon>
        <taxon>Thiomargarita</taxon>
    </lineage>
</organism>
<dbReference type="SUPFAM" id="SSF103190">
    <property type="entry name" value="Sensory domain-like"/>
    <property type="match status" value="1"/>
</dbReference>
<comment type="caution">
    <text evidence="1">The sequence shown here is derived from an EMBL/GenBank/DDBJ whole genome shotgun (WGS) entry which is preliminary data.</text>
</comment>
<dbReference type="EMBL" id="LUTY01002476">
    <property type="protein sequence ID" value="OAD20314.1"/>
    <property type="molecule type" value="Genomic_DNA"/>
</dbReference>
<proteinExistence type="predicted"/>